<gene>
    <name evidence="2" type="ORF">FNV43_RR07323</name>
</gene>
<name>A0A8K0HGD6_9ROSA</name>
<evidence type="ECO:0000313" key="3">
    <source>
        <dbReference type="Proteomes" id="UP000796880"/>
    </source>
</evidence>
<reference evidence="2" key="1">
    <citation type="submission" date="2020-03" db="EMBL/GenBank/DDBJ databases">
        <title>A high-quality chromosome-level genome assembly of a woody plant with both climbing and erect habits, Rhamnella rubrinervis.</title>
        <authorList>
            <person name="Lu Z."/>
            <person name="Yang Y."/>
            <person name="Zhu X."/>
            <person name="Sun Y."/>
        </authorList>
    </citation>
    <scope>NUCLEOTIDE SEQUENCE</scope>
    <source>
        <strain evidence="2">BYM</strain>
        <tissue evidence="2">Leaf</tissue>
    </source>
</reference>
<sequence>MPLPWKKTGVNRISQIVADIHSKARWLSCYQEFESRQRGKGASHGDGGVERSSGSGLMAKIENQNRSFVVLDDEEEEEEECVGRDSSAVIMAALKVLWLWFWL</sequence>
<protein>
    <submittedName>
        <fullName evidence="2">Uncharacterized protein</fullName>
    </submittedName>
</protein>
<proteinExistence type="predicted"/>
<comment type="caution">
    <text evidence="2">The sequence shown here is derived from an EMBL/GenBank/DDBJ whole genome shotgun (WGS) entry which is preliminary data.</text>
</comment>
<keyword evidence="3" id="KW-1185">Reference proteome</keyword>
<feature type="region of interest" description="Disordered" evidence="1">
    <location>
        <begin position="36"/>
        <end position="56"/>
    </location>
</feature>
<evidence type="ECO:0000313" key="2">
    <source>
        <dbReference type="EMBL" id="KAF3451228.1"/>
    </source>
</evidence>
<dbReference type="Proteomes" id="UP000796880">
    <property type="component" value="Unassembled WGS sequence"/>
</dbReference>
<dbReference type="OrthoDB" id="690172at2759"/>
<organism evidence="2 3">
    <name type="scientific">Rhamnella rubrinervis</name>
    <dbReference type="NCBI Taxonomy" id="2594499"/>
    <lineage>
        <taxon>Eukaryota</taxon>
        <taxon>Viridiplantae</taxon>
        <taxon>Streptophyta</taxon>
        <taxon>Embryophyta</taxon>
        <taxon>Tracheophyta</taxon>
        <taxon>Spermatophyta</taxon>
        <taxon>Magnoliopsida</taxon>
        <taxon>eudicotyledons</taxon>
        <taxon>Gunneridae</taxon>
        <taxon>Pentapetalae</taxon>
        <taxon>rosids</taxon>
        <taxon>fabids</taxon>
        <taxon>Rosales</taxon>
        <taxon>Rhamnaceae</taxon>
        <taxon>rhamnoid group</taxon>
        <taxon>Rhamneae</taxon>
        <taxon>Rhamnella</taxon>
    </lineage>
</organism>
<evidence type="ECO:0000256" key="1">
    <source>
        <dbReference type="SAM" id="MobiDB-lite"/>
    </source>
</evidence>
<accession>A0A8K0HGD6</accession>
<dbReference type="AlphaFoldDB" id="A0A8K0HGD6"/>
<dbReference type="EMBL" id="VOIH02000003">
    <property type="protein sequence ID" value="KAF3451228.1"/>
    <property type="molecule type" value="Genomic_DNA"/>
</dbReference>